<protein>
    <submittedName>
        <fullName evidence="11">Stearoyl-acyl-carrier desaturase</fullName>
    </submittedName>
</protein>
<reference evidence="12" key="3">
    <citation type="submission" date="2015-04" db="UniProtKB">
        <authorList>
            <consortium name="EnsemblPlants"/>
        </authorList>
    </citation>
    <scope>IDENTIFICATION</scope>
    <source>
        <strain evidence="12">cv. Jemalong A17</strain>
    </source>
</reference>
<dbReference type="GO" id="GO:0046872">
    <property type="term" value="F:metal ion binding"/>
    <property type="evidence" value="ECO:0007669"/>
    <property type="project" value="UniProtKB-KW"/>
</dbReference>
<dbReference type="GO" id="GO:0045300">
    <property type="term" value="F:stearoyl-[ACP] desaturase activity"/>
    <property type="evidence" value="ECO:0007669"/>
    <property type="project" value="InterPro"/>
</dbReference>
<dbReference type="PANTHER" id="PTHR31155:SF31">
    <property type="entry name" value="STEAROYL-[ACYL-CARRIER-PROTEIN] 9-DESATURASE 6, CHLOROPLASTIC"/>
    <property type="match status" value="1"/>
</dbReference>
<evidence type="ECO:0000256" key="10">
    <source>
        <dbReference type="ARBA" id="ARBA00023160"/>
    </source>
</evidence>
<evidence type="ECO:0000256" key="7">
    <source>
        <dbReference type="ARBA" id="ARBA00023002"/>
    </source>
</evidence>
<dbReference type="InterPro" id="IPR005067">
    <property type="entry name" value="Fatty_acid_desaturase-2"/>
</dbReference>
<accession>G7J5N2</accession>
<dbReference type="OMA" id="KSHETAY"/>
<comment type="cofactor">
    <cofactor evidence="1">
        <name>Fe(2+)</name>
        <dbReference type="ChEBI" id="CHEBI:29033"/>
    </cofactor>
</comment>
<dbReference type="SUPFAM" id="SSF47240">
    <property type="entry name" value="Ferritin-like"/>
    <property type="match status" value="1"/>
</dbReference>
<keyword evidence="7" id="KW-0560">Oxidoreductase</keyword>
<evidence type="ECO:0000256" key="3">
    <source>
        <dbReference type="ARBA" id="ARBA00022516"/>
    </source>
</evidence>
<evidence type="ECO:0000256" key="1">
    <source>
        <dbReference type="ARBA" id="ARBA00001954"/>
    </source>
</evidence>
<dbReference type="Gene3D" id="1.10.620.20">
    <property type="entry name" value="Ribonucleotide Reductase, subunit A"/>
    <property type="match status" value="1"/>
</dbReference>
<evidence type="ECO:0000256" key="9">
    <source>
        <dbReference type="ARBA" id="ARBA00023098"/>
    </source>
</evidence>
<keyword evidence="8" id="KW-0408">Iron</keyword>
<organism evidence="11 13">
    <name type="scientific">Medicago truncatula</name>
    <name type="common">Barrel medic</name>
    <name type="synonym">Medicago tribuloides</name>
    <dbReference type="NCBI Taxonomy" id="3880"/>
    <lineage>
        <taxon>Eukaryota</taxon>
        <taxon>Viridiplantae</taxon>
        <taxon>Streptophyta</taxon>
        <taxon>Embryophyta</taxon>
        <taxon>Tracheophyta</taxon>
        <taxon>Spermatophyta</taxon>
        <taxon>Magnoliopsida</taxon>
        <taxon>eudicotyledons</taxon>
        <taxon>Gunneridae</taxon>
        <taxon>Pentapetalae</taxon>
        <taxon>rosids</taxon>
        <taxon>fabids</taxon>
        <taxon>Fabales</taxon>
        <taxon>Fabaceae</taxon>
        <taxon>Papilionoideae</taxon>
        <taxon>50 kb inversion clade</taxon>
        <taxon>NPAAA clade</taxon>
        <taxon>Hologalegina</taxon>
        <taxon>IRL clade</taxon>
        <taxon>Trifolieae</taxon>
        <taxon>Medicago</taxon>
    </lineage>
</organism>
<dbReference type="PANTHER" id="PTHR31155">
    <property type="entry name" value="ACYL- ACYL-CARRIER-PROTEIN DESATURASE-RELATED"/>
    <property type="match status" value="1"/>
</dbReference>
<dbReference type="HOGENOM" id="CLU_175064_0_0_1"/>
<gene>
    <name evidence="11" type="ordered locus">MTR_3g089980</name>
</gene>
<proteinExistence type="inferred from homology"/>
<keyword evidence="5" id="KW-0276">Fatty acid metabolism</keyword>
<dbReference type="Proteomes" id="UP000002051">
    <property type="component" value="Chromosome 3"/>
</dbReference>
<name>G7J5N2_MEDTR</name>
<comment type="similarity">
    <text evidence="2">Belongs to the fatty acid desaturase type 2 family.</text>
</comment>
<reference evidence="11 13" key="1">
    <citation type="journal article" date="2011" name="Nature">
        <title>The Medicago genome provides insight into the evolution of rhizobial symbioses.</title>
        <authorList>
            <person name="Young N.D."/>
            <person name="Debelle F."/>
            <person name="Oldroyd G.E."/>
            <person name="Geurts R."/>
            <person name="Cannon S.B."/>
            <person name="Udvardi M.K."/>
            <person name="Benedito V.A."/>
            <person name="Mayer K.F."/>
            <person name="Gouzy J."/>
            <person name="Schoof H."/>
            <person name="Van de Peer Y."/>
            <person name="Proost S."/>
            <person name="Cook D.R."/>
            <person name="Meyers B.C."/>
            <person name="Spannagl M."/>
            <person name="Cheung F."/>
            <person name="De Mita S."/>
            <person name="Krishnakumar V."/>
            <person name="Gundlach H."/>
            <person name="Zhou S."/>
            <person name="Mudge J."/>
            <person name="Bharti A.K."/>
            <person name="Murray J.D."/>
            <person name="Naoumkina M.A."/>
            <person name="Rosen B."/>
            <person name="Silverstein K.A."/>
            <person name="Tang H."/>
            <person name="Rombauts S."/>
            <person name="Zhao P.X."/>
            <person name="Zhou P."/>
            <person name="Barbe V."/>
            <person name="Bardou P."/>
            <person name="Bechner M."/>
            <person name="Bellec A."/>
            <person name="Berger A."/>
            <person name="Berges H."/>
            <person name="Bidwell S."/>
            <person name="Bisseling T."/>
            <person name="Choisne N."/>
            <person name="Couloux A."/>
            <person name="Denny R."/>
            <person name="Deshpande S."/>
            <person name="Dai X."/>
            <person name="Doyle J.J."/>
            <person name="Dudez A.M."/>
            <person name="Farmer A.D."/>
            <person name="Fouteau S."/>
            <person name="Franken C."/>
            <person name="Gibelin C."/>
            <person name="Gish J."/>
            <person name="Goldstein S."/>
            <person name="Gonzalez A.J."/>
            <person name="Green P.J."/>
            <person name="Hallab A."/>
            <person name="Hartog M."/>
            <person name="Hua A."/>
            <person name="Humphray S.J."/>
            <person name="Jeong D.H."/>
            <person name="Jing Y."/>
            <person name="Jocker A."/>
            <person name="Kenton S.M."/>
            <person name="Kim D.J."/>
            <person name="Klee K."/>
            <person name="Lai H."/>
            <person name="Lang C."/>
            <person name="Lin S."/>
            <person name="Macmil S.L."/>
            <person name="Magdelenat G."/>
            <person name="Matthews L."/>
            <person name="McCorrison J."/>
            <person name="Monaghan E.L."/>
            <person name="Mun J.H."/>
            <person name="Najar F.Z."/>
            <person name="Nicholson C."/>
            <person name="Noirot C."/>
            <person name="O'Bleness M."/>
            <person name="Paule C.R."/>
            <person name="Poulain J."/>
            <person name="Prion F."/>
            <person name="Qin B."/>
            <person name="Qu C."/>
            <person name="Retzel E.F."/>
            <person name="Riddle C."/>
            <person name="Sallet E."/>
            <person name="Samain S."/>
            <person name="Samson N."/>
            <person name="Sanders I."/>
            <person name="Saurat O."/>
            <person name="Scarpelli C."/>
            <person name="Schiex T."/>
            <person name="Segurens B."/>
            <person name="Severin A.J."/>
            <person name="Sherrier D.J."/>
            <person name="Shi R."/>
            <person name="Sims S."/>
            <person name="Singer S.R."/>
            <person name="Sinharoy S."/>
            <person name="Sterck L."/>
            <person name="Viollet A."/>
            <person name="Wang B.B."/>
            <person name="Wang K."/>
            <person name="Wang M."/>
            <person name="Wang X."/>
            <person name="Warfsmann J."/>
            <person name="Weissenbach J."/>
            <person name="White D.D."/>
            <person name="White J.D."/>
            <person name="Wiley G.B."/>
            <person name="Wincker P."/>
            <person name="Xing Y."/>
            <person name="Yang L."/>
            <person name="Yao Z."/>
            <person name="Ying F."/>
            <person name="Zhai J."/>
            <person name="Zhou L."/>
            <person name="Zuber A."/>
            <person name="Denarie J."/>
            <person name="Dixon R.A."/>
            <person name="May G.D."/>
            <person name="Schwartz D.C."/>
            <person name="Rogers J."/>
            <person name="Quetier F."/>
            <person name="Town C.D."/>
            <person name="Roe B.A."/>
        </authorList>
    </citation>
    <scope>NUCLEOTIDE SEQUENCE [LARGE SCALE GENOMIC DNA]</scope>
    <source>
        <strain evidence="11">A17</strain>
        <strain evidence="12 13">cv. Jemalong A17</strain>
    </source>
</reference>
<dbReference type="InterPro" id="IPR012348">
    <property type="entry name" value="RNR-like"/>
</dbReference>
<dbReference type="AlphaFoldDB" id="G7J5N2"/>
<keyword evidence="13" id="KW-1185">Reference proteome</keyword>
<reference evidence="11 13" key="2">
    <citation type="journal article" date="2014" name="BMC Genomics">
        <title>An improved genome release (version Mt4.0) for the model legume Medicago truncatula.</title>
        <authorList>
            <person name="Tang H."/>
            <person name="Krishnakumar V."/>
            <person name="Bidwell S."/>
            <person name="Rosen B."/>
            <person name="Chan A."/>
            <person name="Zhou S."/>
            <person name="Gentzbittel L."/>
            <person name="Childs K.L."/>
            <person name="Yandell M."/>
            <person name="Gundlach H."/>
            <person name="Mayer K.F."/>
            <person name="Schwartz D.C."/>
            <person name="Town C.D."/>
        </authorList>
    </citation>
    <scope>GENOME REANNOTATION</scope>
    <source>
        <strain evidence="12 13">cv. Jemalong A17</strain>
    </source>
</reference>
<evidence type="ECO:0000313" key="13">
    <source>
        <dbReference type="Proteomes" id="UP000002051"/>
    </source>
</evidence>
<dbReference type="EnsemblPlants" id="AES72386">
    <property type="protein sequence ID" value="AES72386"/>
    <property type="gene ID" value="MTR_3g089980"/>
</dbReference>
<evidence type="ECO:0000256" key="6">
    <source>
        <dbReference type="ARBA" id="ARBA00022946"/>
    </source>
</evidence>
<evidence type="ECO:0000256" key="5">
    <source>
        <dbReference type="ARBA" id="ARBA00022832"/>
    </source>
</evidence>
<dbReference type="PaxDb" id="3880-AES72386"/>
<evidence type="ECO:0000313" key="12">
    <source>
        <dbReference type="EnsemblPlants" id="AES72386"/>
    </source>
</evidence>
<evidence type="ECO:0000313" key="11">
    <source>
        <dbReference type="EMBL" id="AES72386.1"/>
    </source>
</evidence>
<keyword evidence="3" id="KW-0444">Lipid biosynthesis</keyword>
<keyword evidence="4" id="KW-0479">Metal-binding</keyword>
<evidence type="ECO:0000256" key="8">
    <source>
        <dbReference type="ARBA" id="ARBA00023004"/>
    </source>
</evidence>
<keyword evidence="9" id="KW-0443">Lipid metabolism</keyword>
<keyword evidence="6" id="KW-0809">Transit peptide</keyword>
<dbReference type="EMBL" id="CM001219">
    <property type="protein sequence ID" value="AES72386.1"/>
    <property type="molecule type" value="Genomic_DNA"/>
</dbReference>
<evidence type="ECO:0000256" key="4">
    <source>
        <dbReference type="ARBA" id="ARBA00022723"/>
    </source>
</evidence>
<dbReference type="GO" id="GO:0006633">
    <property type="term" value="P:fatty acid biosynthetic process"/>
    <property type="evidence" value="ECO:0007669"/>
    <property type="project" value="UniProtKB-KW"/>
</dbReference>
<dbReference type="InterPro" id="IPR009078">
    <property type="entry name" value="Ferritin-like_SF"/>
</dbReference>
<keyword evidence="10" id="KW-0275">Fatty acid biosynthesis</keyword>
<evidence type="ECO:0000256" key="2">
    <source>
        <dbReference type="ARBA" id="ARBA00008749"/>
    </source>
</evidence>
<sequence>MRHNCTADEKPHEIAYERIVEKHLEMDPTETMTAIKVHLRRNPHLFSHLSAVAQCIGVYTVNDYIDILEFLIGWWRLKKLEGLTSEGKRA</sequence>
<dbReference type="Pfam" id="PF03405">
    <property type="entry name" value="FA_desaturase_2"/>
    <property type="match status" value="1"/>
</dbReference>